<dbReference type="Proteomes" id="UP001302602">
    <property type="component" value="Unassembled WGS sequence"/>
</dbReference>
<proteinExistence type="predicted"/>
<sequence length="131" mass="13896">MASLSPQASPVLRACERLLVVIVVSSLHQSGLVRGAATSDIDFAPKVNRRMNRFVQASLTAESMLPCSSSGFCMAGRYIPAVIADRNEMVASRWCSSASDPSWRAVGCCTQVPVTKVCGCALIIPSHIIVG</sequence>
<evidence type="ECO:0000313" key="1">
    <source>
        <dbReference type="EMBL" id="KAK4118113.1"/>
    </source>
</evidence>
<dbReference type="AlphaFoldDB" id="A0AAN6TP92"/>
<protein>
    <submittedName>
        <fullName evidence="1">Uncharacterized protein</fullName>
    </submittedName>
</protein>
<name>A0AAN6TP92_9PEZI</name>
<evidence type="ECO:0000313" key="2">
    <source>
        <dbReference type="Proteomes" id="UP001302602"/>
    </source>
</evidence>
<dbReference type="EMBL" id="MU853283">
    <property type="protein sequence ID" value="KAK4118113.1"/>
    <property type="molecule type" value="Genomic_DNA"/>
</dbReference>
<comment type="caution">
    <text evidence="1">The sequence shown here is derived from an EMBL/GenBank/DDBJ whole genome shotgun (WGS) entry which is preliminary data.</text>
</comment>
<dbReference type="RefSeq" id="XP_062641886.1">
    <property type="nucleotide sequence ID" value="XM_062787385.1"/>
</dbReference>
<organism evidence="1 2">
    <name type="scientific">Parathielavia appendiculata</name>
    <dbReference type="NCBI Taxonomy" id="2587402"/>
    <lineage>
        <taxon>Eukaryota</taxon>
        <taxon>Fungi</taxon>
        <taxon>Dikarya</taxon>
        <taxon>Ascomycota</taxon>
        <taxon>Pezizomycotina</taxon>
        <taxon>Sordariomycetes</taxon>
        <taxon>Sordariomycetidae</taxon>
        <taxon>Sordariales</taxon>
        <taxon>Chaetomiaceae</taxon>
        <taxon>Parathielavia</taxon>
    </lineage>
</organism>
<gene>
    <name evidence="1" type="ORF">N657DRAFT_440831</name>
</gene>
<reference evidence="1" key="1">
    <citation type="journal article" date="2023" name="Mol. Phylogenet. Evol.">
        <title>Genome-scale phylogeny and comparative genomics of the fungal order Sordariales.</title>
        <authorList>
            <person name="Hensen N."/>
            <person name="Bonometti L."/>
            <person name="Westerberg I."/>
            <person name="Brannstrom I.O."/>
            <person name="Guillou S."/>
            <person name="Cros-Aarteil S."/>
            <person name="Calhoun S."/>
            <person name="Haridas S."/>
            <person name="Kuo A."/>
            <person name="Mondo S."/>
            <person name="Pangilinan J."/>
            <person name="Riley R."/>
            <person name="LaButti K."/>
            <person name="Andreopoulos B."/>
            <person name="Lipzen A."/>
            <person name="Chen C."/>
            <person name="Yan M."/>
            <person name="Daum C."/>
            <person name="Ng V."/>
            <person name="Clum A."/>
            <person name="Steindorff A."/>
            <person name="Ohm R.A."/>
            <person name="Martin F."/>
            <person name="Silar P."/>
            <person name="Natvig D.O."/>
            <person name="Lalanne C."/>
            <person name="Gautier V."/>
            <person name="Ament-Velasquez S.L."/>
            <person name="Kruys A."/>
            <person name="Hutchinson M.I."/>
            <person name="Powell A.J."/>
            <person name="Barry K."/>
            <person name="Miller A.N."/>
            <person name="Grigoriev I.V."/>
            <person name="Debuchy R."/>
            <person name="Gladieux P."/>
            <person name="Hiltunen Thoren M."/>
            <person name="Johannesson H."/>
        </authorList>
    </citation>
    <scope>NUCLEOTIDE SEQUENCE</scope>
    <source>
        <strain evidence="1">CBS 731.68</strain>
    </source>
</reference>
<reference evidence="1" key="2">
    <citation type="submission" date="2023-05" db="EMBL/GenBank/DDBJ databases">
        <authorList>
            <consortium name="Lawrence Berkeley National Laboratory"/>
            <person name="Steindorff A."/>
            <person name="Hensen N."/>
            <person name="Bonometti L."/>
            <person name="Westerberg I."/>
            <person name="Brannstrom I.O."/>
            <person name="Guillou S."/>
            <person name="Cros-Aarteil S."/>
            <person name="Calhoun S."/>
            <person name="Haridas S."/>
            <person name="Kuo A."/>
            <person name="Mondo S."/>
            <person name="Pangilinan J."/>
            <person name="Riley R."/>
            <person name="Labutti K."/>
            <person name="Andreopoulos B."/>
            <person name="Lipzen A."/>
            <person name="Chen C."/>
            <person name="Yanf M."/>
            <person name="Daum C."/>
            <person name="Ng V."/>
            <person name="Clum A."/>
            <person name="Ohm R."/>
            <person name="Martin F."/>
            <person name="Silar P."/>
            <person name="Natvig D."/>
            <person name="Lalanne C."/>
            <person name="Gautier V."/>
            <person name="Ament-Velasquez S.L."/>
            <person name="Kruys A."/>
            <person name="Hutchinson M.I."/>
            <person name="Powell A.J."/>
            <person name="Barry K."/>
            <person name="Miller A.N."/>
            <person name="Grigoriev I.V."/>
            <person name="Debuchy R."/>
            <person name="Gladieux P."/>
            <person name="Thoren M.H."/>
            <person name="Johannesson H."/>
        </authorList>
    </citation>
    <scope>NUCLEOTIDE SEQUENCE</scope>
    <source>
        <strain evidence="1">CBS 731.68</strain>
    </source>
</reference>
<accession>A0AAN6TP92</accession>
<dbReference type="GeneID" id="87824155"/>
<keyword evidence="2" id="KW-1185">Reference proteome</keyword>